<dbReference type="PANTHER" id="PTHR23528:SF1">
    <property type="entry name" value="MAJOR FACILITATOR SUPERFAMILY (MFS) PROFILE DOMAIN-CONTAINING PROTEIN"/>
    <property type="match status" value="1"/>
</dbReference>
<evidence type="ECO:0000256" key="1">
    <source>
        <dbReference type="ARBA" id="ARBA00004651"/>
    </source>
</evidence>
<feature type="transmembrane region" description="Helical" evidence="5">
    <location>
        <begin position="386"/>
        <end position="403"/>
    </location>
</feature>
<evidence type="ECO:0000313" key="7">
    <source>
        <dbReference type="EMBL" id="RJL35862.1"/>
    </source>
</evidence>
<feature type="transmembrane region" description="Helical" evidence="5">
    <location>
        <begin position="149"/>
        <end position="166"/>
    </location>
</feature>
<keyword evidence="8" id="KW-1185">Reference proteome</keyword>
<feature type="domain" description="Major facilitator superfamily (MFS) profile" evidence="6">
    <location>
        <begin position="44"/>
        <end position="473"/>
    </location>
</feature>
<dbReference type="RefSeq" id="WP_119924835.1">
    <property type="nucleotide sequence ID" value="NZ_QZEY01000001.1"/>
</dbReference>
<dbReference type="AlphaFoldDB" id="A0A3A4AYW1"/>
<keyword evidence="4 5" id="KW-0472">Membrane</keyword>
<dbReference type="PANTHER" id="PTHR23528">
    <property type="match status" value="1"/>
</dbReference>
<feature type="transmembrane region" description="Helical" evidence="5">
    <location>
        <begin position="240"/>
        <end position="258"/>
    </location>
</feature>
<keyword evidence="3 5" id="KW-1133">Transmembrane helix</keyword>
<organism evidence="7 8">
    <name type="scientific">Bailinhaonella thermotolerans</name>
    <dbReference type="NCBI Taxonomy" id="1070861"/>
    <lineage>
        <taxon>Bacteria</taxon>
        <taxon>Bacillati</taxon>
        <taxon>Actinomycetota</taxon>
        <taxon>Actinomycetes</taxon>
        <taxon>Streptosporangiales</taxon>
        <taxon>Streptosporangiaceae</taxon>
        <taxon>Bailinhaonella</taxon>
    </lineage>
</organism>
<accession>A0A3A4AYW1</accession>
<gene>
    <name evidence="7" type="ORF">D5H75_03570</name>
</gene>
<feature type="transmembrane region" description="Helical" evidence="5">
    <location>
        <begin position="33"/>
        <end position="55"/>
    </location>
</feature>
<dbReference type="PROSITE" id="PS50850">
    <property type="entry name" value="MFS"/>
    <property type="match status" value="1"/>
</dbReference>
<dbReference type="InterPro" id="IPR036259">
    <property type="entry name" value="MFS_trans_sf"/>
</dbReference>
<name>A0A3A4AYW1_9ACTN</name>
<dbReference type="OrthoDB" id="7584869at2"/>
<dbReference type="Proteomes" id="UP000265768">
    <property type="component" value="Unassembled WGS sequence"/>
</dbReference>
<evidence type="ECO:0000313" key="8">
    <source>
        <dbReference type="Proteomes" id="UP000265768"/>
    </source>
</evidence>
<evidence type="ECO:0000256" key="5">
    <source>
        <dbReference type="SAM" id="Phobius"/>
    </source>
</evidence>
<dbReference type="InterPro" id="IPR011701">
    <property type="entry name" value="MFS"/>
</dbReference>
<comment type="caution">
    <text evidence="7">The sequence shown here is derived from an EMBL/GenBank/DDBJ whole genome shotgun (WGS) entry which is preliminary data.</text>
</comment>
<feature type="transmembrane region" description="Helical" evidence="5">
    <location>
        <begin position="172"/>
        <end position="189"/>
    </location>
</feature>
<feature type="transmembrane region" description="Helical" evidence="5">
    <location>
        <begin position="424"/>
        <end position="445"/>
    </location>
</feature>
<protein>
    <submittedName>
        <fullName evidence="7">MFS transporter</fullName>
    </submittedName>
</protein>
<evidence type="ECO:0000256" key="2">
    <source>
        <dbReference type="ARBA" id="ARBA00022692"/>
    </source>
</evidence>
<evidence type="ECO:0000256" key="4">
    <source>
        <dbReference type="ARBA" id="ARBA00023136"/>
    </source>
</evidence>
<dbReference type="PROSITE" id="PS00216">
    <property type="entry name" value="SUGAR_TRANSPORT_1"/>
    <property type="match status" value="1"/>
</dbReference>
<comment type="subcellular location">
    <subcellularLocation>
        <location evidence="1">Cell membrane</location>
        <topology evidence="1">Multi-pass membrane protein</topology>
    </subcellularLocation>
</comment>
<dbReference type="InterPro" id="IPR005829">
    <property type="entry name" value="Sugar_transporter_CS"/>
</dbReference>
<evidence type="ECO:0000256" key="3">
    <source>
        <dbReference type="ARBA" id="ARBA00022989"/>
    </source>
</evidence>
<evidence type="ECO:0000259" key="6">
    <source>
        <dbReference type="PROSITE" id="PS50850"/>
    </source>
</evidence>
<reference evidence="7 8" key="1">
    <citation type="submission" date="2018-09" db="EMBL/GenBank/DDBJ databases">
        <title>YIM 75507 draft genome.</title>
        <authorList>
            <person name="Tang S."/>
            <person name="Feng Y."/>
        </authorList>
    </citation>
    <scope>NUCLEOTIDE SEQUENCE [LARGE SCALE GENOMIC DNA]</scope>
    <source>
        <strain evidence="7 8">YIM 75507</strain>
    </source>
</reference>
<dbReference type="InterPro" id="IPR020846">
    <property type="entry name" value="MFS_dom"/>
</dbReference>
<dbReference type="GO" id="GO:0005886">
    <property type="term" value="C:plasma membrane"/>
    <property type="evidence" value="ECO:0007669"/>
    <property type="project" value="UniProtKB-SubCell"/>
</dbReference>
<sequence>MTTARSAGPHLAEPSAPGTSMTYLGGPPLRRYLIFYGVAAVSIAAIWASVGNILLPLQVQEIEFARWFTGPDAGADLKQLNALKARIEAGTATATPAQRHQLDLLAGFDAAKAASLSVVAGVGVFVTMFIQPIAGVLSDRTRSRWGRRAPYIAAGAVLGAALLIGVRHAPGIGVLIALWAVAQLVINVAQGPLTVTIADRVPDARLSTASAVHGLGTVIGLAGGTIIAGALFAAIGLDGYYPFALALAVTGVLFVLVARDRPSTDLPVPPFRPGAFARSFLVPLRDADYRWVWIAKLVMFFGYGGITAFTIYLMQSYIRPALSAEEATRMAPLLAVASVPCTVIAMIVVGRWSDRVGRRKPFVFWSSVLCALSMIVPMVWPTLPALFVQQVISALAMGAYLVVDQALFIDVLPDRRSAGRDLGLGALAGNFGQAAGPIAAGQIVALTGGYFMVWLATLVIVLMAAVAILPVKRAR</sequence>
<feature type="transmembrane region" description="Helical" evidence="5">
    <location>
        <begin position="330"/>
        <end position="350"/>
    </location>
</feature>
<feature type="transmembrane region" description="Helical" evidence="5">
    <location>
        <begin position="297"/>
        <end position="318"/>
    </location>
</feature>
<dbReference type="Pfam" id="PF07690">
    <property type="entry name" value="MFS_1"/>
    <property type="match status" value="1"/>
</dbReference>
<dbReference type="SUPFAM" id="SSF103473">
    <property type="entry name" value="MFS general substrate transporter"/>
    <property type="match status" value="1"/>
</dbReference>
<dbReference type="GO" id="GO:0022857">
    <property type="term" value="F:transmembrane transporter activity"/>
    <property type="evidence" value="ECO:0007669"/>
    <property type="project" value="InterPro"/>
</dbReference>
<dbReference type="EMBL" id="QZEY01000001">
    <property type="protein sequence ID" value="RJL35862.1"/>
    <property type="molecule type" value="Genomic_DNA"/>
</dbReference>
<feature type="transmembrane region" description="Helical" evidence="5">
    <location>
        <begin position="113"/>
        <end position="137"/>
    </location>
</feature>
<proteinExistence type="predicted"/>
<feature type="transmembrane region" description="Helical" evidence="5">
    <location>
        <begin position="210"/>
        <end position="234"/>
    </location>
</feature>
<keyword evidence="2 5" id="KW-0812">Transmembrane</keyword>
<feature type="transmembrane region" description="Helical" evidence="5">
    <location>
        <begin position="451"/>
        <end position="471"/>
    </location>
</feature>
<dbReference type="Gene3D" id="1.20.1250.20">
    <property type="entry name" value="MFS general substrate transporter like domains"/>
    <property type="match status" value="2"/>
</dbReference>
<feature type="transmembrane region" description="Helical" evidence="5">
    <location>
        <begin position="362"/>
        <end position="380"/>
    </location>
</feature>